<accession>A0ABX6XY82</accession>
<evidence type="ECO:0000313" key="1">
    <source>
        <dbReference type="EMBL" id="QPT19018.1"/>
    </source>
</evidence>
<dbReference type="GeneID" id="75212955"/>
<dbReference type="RefSeq" id="WP_102839358.1">
    <property type="nucleotide sequence ID" value="NZ_CP065720.1"/>
</dbReference>
<gene>
    <name evidence="1" type="ORF">I6G34_06570</name>
</gene>
<proteinExistence type="predicted"/>
<organism evidence="1 2">
    <name type="scientific">Stutzerimonas frequens</name>
    <dbReference type="NCBI Taxonomy" id="2968969"/>
    <lineage>
        <taxon>Bacteria</taxon>
        <taxon>Pseudomonadati</taxon>
        <taxon>Pseudomonadota</taxon>
        <taxon>Gammaproteobacteria</taxon>
        <taxon>Pseudomonadales</taxon>
        <taxon>Pseudomonadaceae</taxon>
        <taxon>Stutzerimonas</taxon>
    </lineage>
</organism>
<evidence type="ECO:0000313" key="2">
    <source>
        <dbReference type="Proteomes" id="UP000595058"/>
    </source>
</evidence>
<keyword evidence="2" id="KW-1185">Reference proteome</keyword>
<sequence length="68" mass="7783">MPEQDSSQIRLECEARTWLRKGYTTAERITELTALIAKHRGAAGAAKLIEEMRRQWACRSEWLGGRHG</sequence>
<dbReference type="InterPro" id="IPR056113">
    <property type="entry name" value="DUF7696"/>
</dbReference>
<dbReference type="EMBL" id="CP065720">
    <property type="protein sequence ID" value="QPT19018.1"/>
    <property type="molecule type" value="Genomic_DNA"/>
</dbReference>
<protein>
    <submittedName>
        <fullName evidence="1">Uncharacterized protein</fullName>
    </submittedName>
</protein>
<dbReference type="Proteomes" id="UP000595058">
    <property type="component" value="Chromosome"/>
</dbReference>
<name>A0ABX6XY82_9GAMM</name>
<reference evidence="1 2" key="1">
    <citation type="submission" date="2020-12" db="EMBL/GenBank/DDBJ databases">
        <title>FDA dAtabase for Regulatory Grade micrObial Sequences (FDA-ARGOS): Supporting development and validation of Infectious Disease Dx tests.</title>
        <authorList>
            <person name="Sproer C."/>
            <person name="Gronow S."/>
            <person name="Severitt S."/>
            <person name="Schroder I."/>
            <person name="Tallon L."/>
            <person name="Sadzewicz L."/>
            <person name="Zhao X."/>
            <person name="Boylan J."/>
            <person name="Ott S."/>
            <person name="Bowen H."/>
            <person name="Vavikolanu K."/>
            <person name="Mehta A."/>
            <person name="Aluvathingal J."/>
            <person name="Nadendla S."/>
            <person name="Lowell S."/>
            <person name="Myers T."/>
            <person name="Yan Y."/>
            <person name="Sichtig H."/>
        </authorList>
    </citation>
    <scope>NUCLEOTIDE SEQUENCE [LARGE SCALE GENOMIC DNA]</scope>
    <source>
        <strain evidence="1 2">FDAARGOS_877</strain>
    </source>
</reference>
<dbReference type="Pfam" id="PF24751">
    <property type="entry name" value="DUF7696"/>
    <property type="match status" value="1"/>
</dbReference>